<organism evidence="2 3">
    <name type="scientific">Triticum urartu</name>
    <name type="common">Red wild einkorn</name>
    <name type="synonym">Crithodium urartu</name>
    <dbReference type="NCBI Taxonomy" id="4572"/>
    <lineage>
        <taxon>Eukaryota</taxon>
        <taxon>Viridiplantae</taxon>
        <taxon>Streptophyta</taxon>
        <taxon>Embryophyta</taxon>
        <taxon>Tracheophyta</taxon>
        <taxon>Spermatophyta</taxon>
        <taxon>Magnoliopsida</taxon>
        <taxon>Liliopsida</taxon>
        <taxon>Poales</taxon>
        <taxon>Poaceae</taxon>
        <taxon>BOP clade</taxon>
        <taxon>Pooideae</taxon>
        <taxon>Triticodae</taxon>
        <taxon>Triticeae</taxon>
        <taxon>Triticinae</taxon>
        <taxon>Triticum</taxon>
    </lineage>
</organism>
<feature type="chain" id="PRO_5035769212" description="Secreted protein" evidence="1">
    <location>
        <begin position="20"/>
        <end position="63"/>
    </location>
</feature>
<proteinExistence type="predicted"/>
<dbReference type="Gramene" id="TuG1812G0200004021.01.T01">
    <property type="protein sequence ID" value="TuG1812G0200004021.01.T01.cds447621"/>
    <property type="gene ID" value="TuG1812G0200004021.01"/>
</dbReference>
<dbReference type="EnsemblPlants" id="TuG1812G0200004021.01.T01">
    <property type="protein sequence ID" value="TuG1812G0200004021.01.T01.cds447621"/>
    <property type="gene ID" value="TuG1812G0200004021.01"/>
</dbReference>
<reference evidence="2" key="2">
    <citation type="submission" date="2018-03" db="EMBL/GenBank/DDBJ databases">
        <title>The Triticum urartu genome reveals the dynamic nature of wheat genome evolution.</title>
        <authorList>
            <person name="Ling H."/>
            <person name="Ma B."/>
            <person name="Shi X."/>
            <person name="Liu H."/>
            <person name="Dong L."/>
            <person name="Sun H."/>
            <person name="Cao Y."/>
            <person name="Gao Q."/>
            <person name="Zheng S."/>
            <person name="Li Y."/>
            <person name="Yu Y."/>
            <person name="Du H."/>
            <person name="Qi M."/>
            <person name="Li Y."/>
            <person name="Yu H."/>
            <person name="Cui Y."/>
            <person name="Wang N."/>
            <person name="Chen C."/>
            <person name="Wu H."/>
            <person name="Zhao Y."/>
            <person name="Zhang J."/>
            <person name="Li Y."/>
            <person name="Zhou W."/>
            <person name="Zhang B."/>
            <person name="Hu W."/>
            <person name="Eijk M."/>
            <person name="Tang J."/>
            <person name="Witsenboer H."/>
            <person name="Zhao S."/>
            <person name="Li Z."/>
            <person name="Zhang A."/>
            <person name="Wang D."/>
            <person name="Liang C."/>
        </authorList>
    </citation>
    <scope>NUCLEOTIDE SEQUENCE [LARGE SCALE GENOMIC DNA]</scope>
    <source>
        <strain evidence="2">cv. G1812</strain>
    </source>
</reference>
<evidence type="ECO:0000313" key="2">
    <source>
        <dbReference type="EnsemblPlants" id="TuG1812G0200004021.01.T01.cds447621"/>
    </source>
</evidence>
<dbReference type="Proteomes" id="UP000015106">
    <property type="component" value="Chromosome 2"/>
</dbReference>
<evidence type="ECO:0000313" key="3">
    <source>
        <dbReference type="Proteomes" id="UP000015106"/>
    </source>
</evidence>
<accession>A0A8R7PHQ0</accession>
<dbReference type="AlphaFoldDB" id="A0A8R7PHQ0"/>
<evidence type="ECO:0000256" key="1">
    <source>
        <dbReference type="SAM" id="SignalP"/>
    </source>
</evidence>
<protein>
    <recommendedName>
        <fullName evidence="4">Secreted protein</fullName>
    </recommendedName>
</protein>
<keyword evidence="3" id="KW-1185">Reference proteome</keyword>
<reference evidence="3" key="1">
    <citation type="journal article" date="2013" name="Nature">
        <title>Draft genome of the wheat A-genome progenitor Triticum urartu.</title>
        <authorList>
            <person name="Ling H.Q."/>
            <person name="Zhao S."/>
            <person name="Liu D."/>
            <person name="Wang J."/>
            <person name="Sun H."/>
            <person name="Zhang C."/>
            <person name="Fan H."/>
            <person name="Li D."/>
            <person name="Dong L."/>
            <person name="Tao Y."/>
            <person name="Gao C."/>
            <person name="Wu H."/>
            <person name="Li Y."/>
            <person name="Cui Y."/>
            <person name="Guo X."/>
            <person name="Zheng S."/>
            <person name="Wang B."/>
            <person name="Yu K."/>
            <person name="Liang Q."/>
            <person name="Yang W."/>
            <person name="Lou X."/>
            <person name="Chen J."/>
            <person name="Feng M."/>
            <person name="Jian J."/>
            <person name="Zhang X."/>
            <person name="Luo G."/>
            <person name="Jiang Y."/>
            <person name="Liu J."/>
            <person name="Wang Z."/>
            <person name="Sha Y."/>
            <person name="Zhang B."/>
            <person name="Wu H."/>
            <person name="Tang D."/>
            <person name="Shen Q."/>
            <person name="Xue P."/>
            <person name="Zou S."/>
            <person name="Wang X."/>
            <person name="Liu X."/>
            <person name="Wang F."/>
            <person name="Yang Y."/>
            <person name="An X."/>
            <person name="Dong Z."/>
            <person name="Zhang K."/>
            <person name="Zhang X."/>
            <person name="Luo M.C."/>
            <person name="Dvorak J."/>
            <person name="Tong Y."/>
            <person name="Wang J."/>
            <person name="Yang H."/>
            <person name="Li Z."/>
            <person name="Wang D."/>
            <person name="Zhang A."/>
            <person name="Wang J."/>
        </authorList>
    </citation>
    <scope>NUCLEOTIDE SEQUENCE</scope>
    <source>
        <strain evidence="3">cv. G1812</strain>
    </source>
</reference>
<feature type="signal peptide" evidence="1">
    <location>
        <begin position="1"/>
        <end position="19"/>
    </location>
</feature>
<keyword evidence="1" id="KW-0732">Signal</keyword>
<name>A0A8R7PHQ0_TRIUA</name>
<sequence>MLWAALTVLVSTPSAQSSAASEGNSVVFSSMSLTLDCGFLRLSARSGSMPSSNMDWMSSSLNR</sequence>
<reference evidence="2" key="3">
    <citation type="submission" date="2022-06" db="UniProtKB">
        <authorList>
            <consortium name="EnsemblPlants"/>
        </authorList>
    </citation>
    <scope>IDENTIFICATION</scope>
</reference>
<evidence type="ECO:0008006" key="4">
    <source>
        <dbReference type="Google" id="ProtNLM"/>
    </source>
</evidence>